<sequence>MRKNLNKLTLSFLALLFFVSACKDNNDDPSPGGGNNKDCLVTEMKLEDETISFVYTSNLLTQIKTISINAADNENYNLEYNANQQVTKTQVLNSDNSSDLYITYEYNTDGLVSKTNYFYKDANGTTFENEVSITSEYTNKVLTRSTTLANLNYMGIDAVAPVDYTDYTVAAGNITKTTHYTLDENWLAGLDSNNLPPQSEFMKHMELWSTTEYQYDDKKNPLKALSFINFVIEDVSTLSANNITTKVEKEKSGTTTNTTTIVYEYNTEGYPTKQTATETNSTPETTTLSYDCQ</sequence>
<feature type="compositionally biased region" description="Low complexity" evidence="1">
    <location>
        <begin position="275"/>
        <end position="287"/>
    </location>
</feature>
<comment type="caution">
    <text evidence="3">The sequence shown here is derived from an EMBL/GenBank/DDBJ whole genome shotgun (WGS) entry which is preliminary data.</text>
</comment>
<evidence type="ECO:0000313" key="4">
    <source>
        <dbReference type="Proteomes" id="UP000240357"/>
    </source>
</evidence>
<feature type="signal peptide" evidence="2">
    <location>
        <begin position="1"/>
        <end position="23"/>
    </location>
</feature>
<evidence type="ECO:0000256" key="2">
    <source>
        <dbReference type="SAM" id="SignalP"/>
    </source>
</evidence>
<evidence type="ECO:0000256" key="1">
    <source>
        <dbReference type="SAM" id="MobiDB-lite"/>
    </source>
</evidence>
<name>A0A2T2YDK4_9BACT</name>
<dbReference type="AlphaFoldDB" id="A0A2T2YDK4"/>
<proteinExistence type="predicted"/>
<evidence type="ECO:0000313" key="3">
    <source>
        <dbReference type="EMBL" id="PSR53595.1"/>
    </source>
</evidence>
<dbReference type="EMBL" id="PYFT01000001">
    <property type="protein sequence ID" value="PSR53595.1"/>
    <property type="molecule type" value="Genomic_DNA"/>
</dbReference>
<accession>A0A2T2YDK4</accession>
<keyword evidence="2" id="KW-0732">Signal</keyword>
<keyword evidence="4" id="KW-1185">Reference proteome</keyword>
<feature type="region of interest" description="Disordered" evidence="1">
    <location>
        <begin position="272"/>
        <end position="293"/>
    </location>
</feature>
<dbReference type="Gene3D" id="2.180.10.10">
    <property type="entry name" value="RHS repeat-associated core"/>
    <property type="match status" value="1"/>
</dbReference>
<feature type="chain" id="PRO_5015451597" description="DUF4595 domain-containing protein" evidence="2">
    <location>
        <begin position="24"/>
        <end position="293"/>
    </location>
</feature>
<dbReference type="PROSITE" id="PS51257">
    <property type="entry name" value="PROKAR_LIPOPROTEIN"/>
    <property type="match status" value="1"/>
</dbReference>
<dbReference type="Proteomes" id="UP000240357">
    <property type="component" value="Unassembled WGS sequence"/>
</dbReference>
<protein>
    <recommendedName>
        <fullName evidence="5">DUF4595 domain-containing protein</fullName>
    </recommendedName>
</protein>
<dbReference type="OrthoDB" id="892795at2"/>
<evidence type="ECO:0008006" key="5">
    <source>
        <dbReference type="Google" id="ProtNLM"/>
    </source>
</evidence>
<reference evidence="3 4" key="1">
    <citation type="submission" date="2018-03" db="EMBL/GenBank/DDBJ databases">
        <title>Adhaeribacter sp. HMF7605 Genome sequencing and assembly.</title>
        <authorList>
            <person name="Kang H."/>
            <person name="Kang J."/>
            <person name="Cha I."/>
            <person name="Kim H."/>
            <person name="Joh K."/>
        </authorList>
    </citation>
    <scope>NUCLEOTIDE SEQUENCE [LARGE SCALE GENOMIC DNA]</scope>
    <source>
        <strain evidence="3 4">HMF7605</strain>
    </source>
</reference>
<gene>
    <name evidence="3" type="ORF">AHMF7605_08670</name>
</gene>
<dbReference type="RefSeq" id="WP_106928378.1">
    <property type="nucleotide sequence ID" value="NZ_PYFT01000001.1"/>
</dbReference>
<organism evidence="3 4">
    <name type="scientific">Adhaeribacter arboris</name>
    <dbReference type="NCBI Taxonomy" id="2072846"/>
    <lineage>
        <taxon>Bacteria</taxon>
        <taxon>Pseudomonadati</taxon>
        <taxon>Bacteroidota</taxon>
        <taxon>Cytophagia</taxon>
        <taxon>Cytophagales</taxon>
        <taxon>Hymenobacteraceae</taxon>
        <taxon>Adhaeribacter</taxon>
    </lineage>
</organism>